<dbReference type="SMART" id="SM01303">
    <property type="entry name" value="RasGEF_N_2"/>
    <property type="match status" value="1"/>
</dbReference>
<dbReference type="GeneID" id="73378797"/>
<dbReference type="Pfam" id="PF14668">
    <property type="entry name" value="RICTOR_V"/>
    <property type="match status" value="1"/>
</dbReference>
<dbReference type="RefSeq" id="XP_049181706.1">
    <property type="nucleotide sequence ID" value="XM_049322276.1"/>
</dbReference>
<feature type="domain" description="Rapamycin-insensitive companion of mTOR N-terminal" evidence="4">
    <location>
        <begin position="228"/>
        <end position="661"/>
    </location>
</feature>
<feature type="domain" description="Rapamycin-insensitive companion of mTOR" evidence="5">
    <location>
        <begin position="1145"/>
        <end position="1224"/>
    </location>
</feature>
<dbReference type="Gene3D" id="1.25.10.10">
    <property type="entry name" value="Leucine-rich Repeat Variant"/>
    <property type="match status" value="1"/>
</dbReference>
<comment type="caution">
    <text evidence="6">The sequence shown here is derived from an EMBL/GenBank/DDBJ whole genome shotgun (WGS) entry which is preliminary data.</text>
</comment>
<organism evidence="6 7">
    <name type="scientific">Candida oxycetoniae</name>
    <dbReference type="NCBI Taxonomy" id="497107"/>
    <lineage>
        <taxon>Eukaryota</taxon>
        <taxon>Fungi</taxon>
        <taxon>Dikarya</taxon>
        <taxon>Ascomycota</taxon>
        <taxon>Saccharomycotina</taxon>
        <taxon>Pichiomycetes</taxon>
        <taxon>Debaryomycetaceae</taxon>
        <taxon>Candida/Lodderomyces clade</taxon>
        <taxon>Candida</taxon>
    </lineage>
</organism>
<dbReference type="InterPro" id="IPR028268">
    <property type="entry name" value="Pianissimo_fam"/>
</dbReference>
<dbReference type="GO" id="GO:0038203">
    <property type="term" value="P:TORC2 signaling"/>
    <property type="evidence" value="ECO:0007669"/>
    <property type="project" value="TreeGrafter"/>
</dbReference>
<evidence type="ECO:0000259" key="3">
    <source>
        <dbReference type="SMART" id="SM01307"/>
    </source>
</evidence>
<dbReference type="SMART" id="SM01310">
    <property type="entry name" value="RICTOR_V"/>
    <property type="match status" value="1"/>
</dbReference>
<evidence type="ECO:0000256" key="2">
    <source>
        <dbReference type="SAM" id="MobiDB-lite"/>
    </source>
</evidence>
<keyword evidence="7" id="KW-1185">Reference proteome</keyword>
<dbReference type="Pfam" id="PF14666">
    <property type="entry name" value="RICTOR_M"/>
    <property type="match status" value="1"/>
</dbReference>
<name>A0AAI9SZB2_9ASCO</name>
<dbReference type="Pfam" id="PF14663">
    <property type="entry name" value="RasGEF_N_2"/>
    <property type="match status" value="1"/>
</dbReference>
<feature type="region of interest" description="Disordered" evidence="2">
    <location>
        <begin position="57"/>
        <end position="80"/>
    </location>
</feature>
<dbReference type="SUPFAM" id="SSF48371">
    <property type="entry name" value="ARM repeat"/>
    <property type="match status" value="1"/>
</dbReference>
<dbReference type="PANTHER" id="PTHR13298">
    <property type="entry name" value="CYTOSOLIC REGULATOR PIANISSIMO"/>
    <property type="match status" value="1"/>
</dbReference>
<evidence type="ECO:0000256" key="1">
    <source>
        <dbReference type="ARBA" id="ARBA00008878"/>
    </source>
</evidence>
<gene>
    <name evidence="6" type="ORF">KGF56_001180</name>
</gene>
<dbReference type="InterPro" id="IPR029453">
    <property type="entry name" value="Rictor_IV"/>
</dbReference>
<reference evidence="6" key="1">
    <citation type="journal article" date="2022" name="DNA Res.">
        <title>Genome analysis of five recently described species of the CUG-Ser clade uncovers Candida theae as a new hybrid lineage with pathogenic potential in the Candida parapsilosis species complex.</title>
        <authorList>
            <person name="Mixao V."/>
            <person name="Del Olmo V."/>
            <person name="Hegedusova E."/>
            <person name="Saus E."/>
            <person name="Pryszcz L."/>
            <person name="Cillingova A."/>
            <person name="Nosek J."/>
            <person name="Gabaldon T."/>
        </authorList>
    </citation>
    <scope>NUCLEOTIDE SEQUENCE</scope>
    <source>
        <strain evidence="6">CBS 10844</strain>
    </source>
</reference>
<feature type="domain" description="Rapamycin-insensitive companion of mTOR middle" evidence="3">
    <location>
        <begin position="715"/>
        <end position="946"/>
    </location>
</feature>
<dbReference type="EMBL" id="JAHUZD010000026">
    <property type="protein sequence ID" value="KAI3405961.2"/>
    <property type="molecule type" value="Genomic_DNA"/>
</dbReference>
<accession>A0AAI9SZB2</accession>
<sequence length="1381" mass="158928">MYSRSFIIANACTNTIMKKSANDSYTNDVQILPRKSSSRSLQSLPSAQVLQPLQPLQPVHHQQPISSRSNANFSSSSNFESSSKVAQNSKFIPLQQVPQPAVKPDQDRSTSTALPYLDIPLHPLDRDAKNRDKKSRNGKVSDTPTTTTTTTKQFLPELSRKRSATMPVFSHFESMRKSPSATLISPITSSNSSSKSVESLHPESPTWLLSDLLSNLSSLRDKDEFSIVQISNDLVQLFQAYPNLKDEVQIKTVLLRIQFMLYHTVSEVRSSCYRILRHLIVNYHSLILLVQSKILIFIIVSLSSDQSRYTLTEMEQALKLIRGFLSIERGADLLSVGVIKALIAIVESNNIDDHRNSSYTTTTSISSLTNSYGIHIEHIPEGFRNACLETICEIALLKPELIFHAGGFKLIIKSIIESPFEISSTCLLIVLRLLSFQNSRKFLRNGFDLDSLIAVFSTDESPNEASKQNTQSTNKFKKISNYKLQKISFLISCVLKDFNGLMTYSINDFTSIRNLLINLTRKNYRVQNSILDLLLDALRIQVFPWLQNSPIGEYLTQYNERKRKQQTQRKQQEEEEGGGGNTGWRKYELKNFPFEYAQIKEPFALEIVRHYQGLLAYVLIKNDIFNNLITIIEEPEGDIDLKKKATLLLTKLYAMANNLLPGELVSSQMQSLNLSAHISFELVRLTRSKFNSNLGYNVFIRSTIKQINAQANYNIDDDEFKSMINNTKILAIKEYEEWNWNSIQDFISGPLTNPKRFEEVLEKSPKLLKRLVSFYRPFKYRFSNISKSSKHFSKYITTGCLLLEMFLGSEVGIKYLAGSKLLPQVSETVAQVDPYSGISSNDPILGRRRLENTASSGYLRFIGILSSSPEGLELLSNWQFFTLLMDIVRSTHDSESRNYFIITLFRYIDFTVSESRFKSLLKMSFNLSNSKIKLQLLKNLIPRLLNAKECESLCIEILANNLYDSNQDIVVRSIEYLFQHYQANNFQSLETLLQHRPLVRTLTKYEMGLKFLVHFLTNPSGFAYLLDEGFLEDAFNKWFHIKKFHYVRKIDELIRQQFYPYVNSSMVNFSDKSEQLAEEEIESFALYFFKYLLSTEDGLMFFQQGMGKDFLDQLISSIEIIFNQINKDDEFLDIDNQDEIHSDLLNLLKQDLWIIGQIGSGKYGIQLLDPMYNINLKSSVIELIIDNFHNCSLWDVRGLCFYIIGMISTTVEGIEILDEFGWYSVMDQYGQSMSLAYPKLNPDKIKQKGDDRANLFNLDIVNPYSDNRYYCIFNSLVEKNIEENMSPLQRKIISHLQNLDAILSKIELKSVRDLLKLKNQEYTDNDIFDDVDLFLEVVRLIDKGTLAFHKRVFIFKLFTENTKVLENVLKKERKSSFKLQN</sequence>
<comment type="similarity">
    <text evidence="1">Belongs to the RICTOR family.</text>
</comment>
<dbReference type="InterPro" id="IPR028267">
    <property type="entry name" value="Pianissimo_N"/>
</dbReference>
<dbReference type="InterPro" id="IPR029451">
    <property type="entry name" value="RICTOR_M"/>
</dbReference>
<protein>
    <submittedName>
        <fullName evidence="6">Uncharacterized protein</fullName>
    </submittedName>
</protein>
<feature type="region of interest" description="Disordered" evidence="2">
    <location>
        <begin position="93"/>
        <end position="157"/>
    </location>
</feature>
<dbReference type="Proteomes" id="UP001202479">
    <property type="component" value="Unassembled WGS sequence"/>
</dbReference>
<dbReference type="InterPro" id="IPR011989">
    <property type="entry name" value="ARM-like"/>
</dbReference>
<proteinExistence type="inferred from homology"/>
<feature type="region of interest" description="Disordered" evidence="2">
    <location>
        <begin position="562"/>
        <end position="582"/>
    </location>
</feature>
<evidence type="ECO:0000313" key="6">
    <source>
        <dbReference type="EMBL" id="KAI3405961.2"/>
    </source>
</evidence>
<dbReference type="Pfam" id="PF14664">
    <property type="entry name" value="RICTOR_N"/>
    <property type="match status" value="1"/>
</dbReference>
<dbReference type="GO" id="GO:0031932">
    <property type="term" value="C:TORC2 complex"/>
    <property type="evidence" value="ECO:0007669"/>
    <property type="project" value="InterPro"/>
</dbReference>
<evidence type="ECO:0000259" key="5">
    <source>
        <dbReference type="SMART" id="SM01310"/>
    </source>
</evidence>
<evidence type="ECO:0000313" key="7">
    <source>
        <dbReference type="Proteomes" id="UP001202479"/>
    </source>
</evidence>
<dbReference type="SMART" id="SM01307">
    <property type="entry name" value="RICTOR_M"/>
    <property type="match status" value="1"/>
</dbReference>
<dbReference type="SMART" id="SM01308">
    <property type="entry name" value="RICTOR_N"/>
    <property type="match status" value="1"/>
</dbReference>
<dbReference type="InterPro" id="IPR016024">
    <property type="entry name" value="ARM-type_fold"/>
</dbReference>
<evidence type="ECO:0000259" key="4">
    <source>
        <dbReference type="SMART" id="SM01308"/>
    </source>
</evidence>
<dbReference type="PANTHER" id="PTHR13298:SF11">
    <property type="entry name" value="RAPAMYCIN-INSENSITIVE COMPANION OF MTOR"/>
    <property type="match status" value="1"/>
</dbReference>
<dbReference type="InterPro" id="IPR029452">
    <property type="entry name" value="RICTOR_V"/>
</dbReference>